<evidence type="ECO:0000256" key="6">
    <source>
        <dbReference type="ARBA" id="ARBA00022695"/>
    </source>
</evidence>
<comment type="caution">
    <text evidence="13">The sequence shown here is derived from an EMBL/GenBank/DDBJ whole genome shotgun (WGS) entry which is preliminary data.</text>
</comment>
<keyword evidence="14" id="KW-1185">Reference proteome</keyword>
<dbReference type="SUPFAM" id="SSF52374">
    <property type="entry name" value="Nucleotidylyl transferase"/>
    <property type="match status" value="1"/>
</dbReference>
<dbReference type="RefSeq" id="WP_284202331.1">
    <property type="nucleotide sequence ID" value="NZ_BSPQ01000001.1"/>
</dbReference>
<dbReference type="InterPro" id="IPR005248">
    <property type="entry name" value="NadD/NMNAT"/>
</dbReference>
<evidence type="ECO:0000256" key="9">
    <source>
        <dbReference type="ARBA" id="ARBA00023027"/>
    </source>
</evidence>
<evidence type="ECO:0000256" key="10">
    <source>
        <dbReference type="ARBA" id="ARBA00048721"/>
    </source>
</evidence>
<evidence type="ECO:0000256" key="5">
    <source>
        <dbReference type="ARBA" id="ARBA00022679"/>
    </source>
</evidence>
<evidence type="ECO:0000256" key="4">
    <source>
        <dbReference type="ARBA" id="ARBA00022642"/>
    </source>
</evidence>
<dbReference type="HAMAP" id="MF_00244">
    <property type="entry name" value="NaMN_adenylyltr"/>
    <property type="match status" value="1"/>
</dbReference>
<dbReference type="GO" id="GO:0016779">
    <property type="term" value="F:nucleotidyltransferase activity"/>
    <property type="evidence" value="ECO:0007669"/>
    <property type="project" value="UniProtKB-KW"/>
</dbReference>
<evidence type="ECO:0000256" key="2">
    <source>
        <dbReference type="ARBA" id="ARBA00005019"/>
    </source>
</evidence>
<name>A0ABQ6DVR7_9GAMM</name>
<accession>A0ABQ6DVR7</accession>
<organism evidence="13 14">
    <name type="scientific">Psychromonas marina</name>
    <dbReference type="NCBI Taxonomy" id="88364"/>
    <lineage>
        <taxon>Bacteria</taxon>
        <taxon>Pseudomonadati</taxon>
        <taxon>Pseudomonadota</taxon>
        <taxon>Gammaproteobacteria</taxon>
        <taxon>Alteromonadales</taxon>
        <taxon>Psychromonadaceae</taxon>
        <taxon>Psychromonas</taxon>
    </lineage>
</organism>
<evidence type="ECO:0000313" key="13">
    <source>
        <dbReference type="EMBL" id="GLS89216.1"/>
    </source>
</evidence>
<dbReference type="InterPro" id="IPR014729">
    <property type="entry name" value="Rossmann-like_a/b/a_fold"/>
</dbReference>
<dbReference type="Pfam" id="PF01467">
    <property type="entry name" value="CTP_transf_like"/>
    <property type="match status" value="1"/>
</dbReference>
<evidence type="ECO:0000256" key="7">
    <source>
        <dbReference type="ARBA" id="ARBA00022741"/>
    </source>
</evidence>
<evidence type="ECO:0000256" key="8">
    <source>
        <dbReference type="ARBA" id="ARBA00022840"/>
    </source>
</evidence>
<keyword evidence="9 11" id="KW-0520">NAD</keyword>
<comment type="function">
    <text evidence="1 11">Catalyzes the reversible adenylation of nicotinate mononucleotide (NaMN) to nicotinic acid adenine dinucleotide (NaAD).</text>
</comment>
<keyword evidence="6 11" id="KW-0548">Nucleotidyltransferase</keyword>
<keyword evidence="5 11" id="KW-0808">Transferase</keyword>
<dbReference type="NCBIfam" id="NF000839">
    <property type="entry name" value="PRK00071.1-1"/>
    <property type="match status" value="1"/>
</dbReference>
<evidence type="ECO:0000259" key="12">
    <source>
        <dbReference type="Pfam" id="PF01467"/>
    </source>
</evidence>
<proteinExistence type="inferred from homology"/>
<evidence type="ECO:0000256" key="11">
    <source>
        <dbReference type="HAMAP-Rule" id="MF_00244"/>
    </source>
</evidence>
<dbReference type="EC" id="2.7.7.18" evidence="11"/>
<dbReference type="NCBIfam" id="TIGR00125">
    <property type="entry name" value="cyt_tran_rel"/>
    <property type="match status" value="1"/>
</dbReference>
<dbReference type="CDD" id="cd02165">
    <property type="entry name" value="NMNAT"/>
    <property type="match status" value="1"/>
</dbReference>
<feature type="domain" description="Cytidyltransferase-like" evidence="12">
    <location>
        <begin position="9"/>
        <end position="185"/>
    </location>
</feature>
<comment type="similarity">
    <text evidence="3 11">Belongs to the NadD family.</text>
</comment>
<evidence type="ECO:0000313" key="14">
    <source>
        <dbReference type="Proteomes" id="UP001157353"/>
    </source>
</evidence>
<dbReference type="Proteomes" id="UP001157353">
    <property type="component" value="Unassembled WGS sequence"/>
</dbReference>
<keyword evidence="8 11" id="KW-0067">ATP-binding</keyword>
<protein>
    <recommendedName>
        <fullName evidence="11">Probable nicotinate-nucleotide adenylyltransferase</fullName>
        <ecNumber evidence="11">2.7.7.18</ecNumber>
    </recommendedName>
    <alternativeName>
        <fullName evidence="11">Deamido-NAD(+) diphosphorylase</fullName>
    </alternativeName>
    <alternativeName>
        <fullName evidence="11">Deamido-NAD(+) pyrophosphorylase</fullName>
    </alternativeName>
    <alternativeName>
        <fullName evidence="11">Nicotinate mononucleotide adenylyltransferase</fullName>
        <shortName evidence="11">NaMN adenylyltransferase</shortName>
    </alternativeName>
</protein>
<dbReference type="PANTHER" id="PTHR39321">
    <property type="entry name" value="NICOTINATE-NUCLEOTIDE ADENYLYLTRANSFERASE-RELATED"/>
    <property type="match status" value="1"/>
</dbReference>
<dbReference type="InterPro" id="IPR004821">
    <property type="entry name" value="Cyt_trans-like"/>
</dbReference>
<dbReference type="Gene3D" id="3.40.50.620">
    <property type="entry name" value="HUPs"/>
    <property type="match status" value="1"/>
</dbReference>
<dbReference type="NCBIfam" id="TIGR00482">
    <property type="entry name" value="nicotinate (nicotinamide) nucleotide adenylyltransferase"/>
    <property type="match status" value="1"/>
</dbReference>
<reference evidence="14" key="1">
    <citation type="journal article" date="2019" name="Int. J. Syst. Evol. Microbiol.">
        <title>The Global Catalogue of Microorganisms (GCM) 10K type strain sequencing project: providing services to taxonomists for standard genome sequencing and annotation.</title>
        <authorList>
            <consortium name="The Broad Institute Genomics Platform"/>
            <consortium name="The Broad Institute Genome Sequencing Center for Infectious Disease"/>
            <person name="Wu L."/>
            <person name="Ma J."/>
        </authorList>
    </citation>
    <scope>NUCLEOTIDE SEQUENCE [LARGE SCALE GENOMIC DNA]</scope>
    <source>
        <strain evidence="14">NBRC 103166</strain>
    </source>
</reference>
<dbReference type="EMBL" id="BSPQ01000001">
    <property type="protein sequence ID" value="GLS89216.1"/>
    <property type="molecule type" value="Genomic_DNA"/>
</dbReference>
<dbReference type="NCBIfam" id="NF000840">
    <property type="entry name" value="PRK00071.1-3"/>
    <property type="match status" value="1"/>
</dbReference>
<evidence type="ECO:0000256" key="1">
    <source>
        <dbReference type="ARBA" id="ARBA00002324"/>
    </source>
</evidence>
<keyword evidence="4 11" id="KW-0662">Pyridine nucleotide biosynthesis</keyword>
<dbReference type="PANTHER" id="PTHR39321:SF3">
    <property type="entry name" value="PHOSPHOPANTETHEINE ADENYLYLTRANSFERASE"/>
    <property type="match status" value="1"/>
</dbReference>
<comment type="pathway">
    <text evidence="2 11">Cofactor biosynthesis; NAD(+) biosynthesis; deamido-NAD(+) from nicotinate D-ribonucleotide: step 1/1.</text>
</comment>
<comment type="catalytic activity">
    <reaction evidence="10 11">
        <text>nicotinate beta-D-ribonucleotide + ATP + H(+) = deamido-NAD(+) + diphosphate</text>
        <dbReference type="Rhea" id="RHEA:22860"/>
        <dbReference type="ChEBI" id="CHEBI:15378"/>
        <dbReference type="ChEBI" id="CHEBI:30616"/>
        <dbReference type="ChEBI" id="CHEBI:33019"/>
        <dbReference type="ChEBI" id="CHEBI:57502"/>
        <dbReference type="ChEBI" id="CHEBI:58437"/>
        <dbReference type="EC" id="2.7.7.18"/>
    </reaction>
</comment>
<keyword evidence="7 11" id="KW-0547">Nucleotide-binding</keyword>
<gene>
    <name evidence="11 13" type="primary">nadD</name>
    <name evidence="13" type="ORF">GCM10007916_02830</name>
</gene>
<evidence type="ECO:0000256" key="3">
    <source>
        <dbReference type="ARBA" id="ARBA00009014"/>
    </source>
</evidence>
<sequence length="212" mass="24251">MKPQAIGFLGGSFDPIHNGHLVPALDVAQQLQLQQLFLMPNHIAPHKAGSHCNVEQRTEMVKLAIKQSPQLSIDTRELNRDSASYTVETLKEIQAEYPNTPICFIMGMDSLIHFDSWYQWQDILNYCHLVICARPGWKGEFNATVQALVNSHQTHSMKDLHHQRSGKIYFQKATLLDISSTQIRHNIKHGISIENLLPTLVCDYIKEHQLYK</sequence>